<evidence type="ECO:0000313" key="1">
    <source>
        <dbReference type="EMBL" id="MDQ8207849.1"/>
    </source>
</evidence>
<sequence length="222" mass="25041">MPKVRLEYRHQLSLNDLHFISSALAGDSPREAEAIAYLLVDPATVDTILDQPALLDYVLASPDTLRISPRLYFYLLSRHSLKSSGLDSPQLADYVSGVLEFFMHAGFHPHTNGRGVFYVVDWLQQVDYSPAGKRYELYVMAGEHLLFLTGIFPNFIEKRSQRRAAPALSFYESIGEASYRSAAQHPFSQKTDTTELYQSIADAFPAVRSALNDLSDRLMFLD</sequence>
<organism evidence="1 2">
    <name type="scientific">Thalassobacterium maritimum</name>
    <dbReference type="NCBI Taxonomy" id="3041265"/>
    <lineage>
        <taxon>Bacteria</taxon>
        <taxon>Pseudomonadati</taxon>
        <taxon>Verrucomicrobiota</taxon>
        <taxon>Opitutia</taxon>
        <taxon>Puniceicoccales</taxon>
        <taxon>Coraliomargaritaceae</taxon>
        <taxon>Thalassobacterium</taxon>
    </lineage>
</organism>
<comment type="caution">
    <text evidence="1">The sequence shown here is derived from an EMBL/GenBank/DDBJ whole genome shotgun (WGS) entry which is preliminary data.</text>
</comment>
<dbReference type="EMBL" id="JARXHW010000020">
    <property type="protein sequence ID" value="MDQ8207849.1"/>
    <property type="molecule type" value="Genomic_DNA"/>
</dbReference>
<gene>
    <name evidence="1" type="ORF">QEH52_10030</name>
</gene>
<accession>A0ABU1AX63</accession>
<dbReference type="RefSeq" id="WP_308950159.1">
    <property type="nucleotide sequence ID" value="NZ_JARXHW010000020.1"/>
</dbReference>
<keyword evidence="2" id="KW-1185">Reference proteome</keyword>
<proteinExistence type="predicted"/>
<dbReference type="Proteomes" id="UP001225316">
    <property type="component" value="Unassembled WGS sequence"/>
</dbReference>
<evidence type="ECO:0000313" key="2">
    <source>
        <dbReference type="Proteomes" id="UP001225316"/>
    </source>
</evidence>
<protein>
    <submittedName>
        <fullName evidence="1">Uncharacterized protein</fullName>
    </submittedName>
</protein>
<name>A0ABU1AX63_9BACT</name>
<reference evidence="1 2" key="1">
    <citation type="submission" date="2023-04" db="EMBL/GenBank/DDBJ databases">
        <title>A novel bacteria isolated from coastal sediment.</title>
        <authorList>
            <person name="Liu X.-J."/>
            <person name="Du Z.-J."/>
        </authorList>
    </citation>
    <scope>NUCLEOTIDE SEQUENCE [LARGE SCALE GENOMIC DNA]</scope>
    <source>
        <strain evidence="1 2">SDUM461003</strain>
    </source>
</reference>